<organism evidence="9">
    <name type="scientific">viral metagenome</name>
    <dbReference type="NCBI Taxonomy" id="1070528"/>
    <lineage>
        <taxon>unclassified sequences</taxon>
        <taxon>metagenomes</taxon>
        <taxon>organismal metagenomes</taxon>
    </lineage>
</organism>
<dbReference type="Gene3D" id="3.20.20.150">
    <property type="entry name" value="Divalent-metal-dependent TIM barrel enzymes"/>
    <property type="match status" value="1"/>
</dbReference>
<dbReference type="InterPro" id="IPR018246">
    <property type="entry name" value="AP_endonuc_F2_Zn_BS"/>
</dbReference>
<dbReference type="PANTHER" id="PTHR21445:SF0">
    <property type="entry name" value="APURINIC-APYRIMIDINIC ENDONUCLEASE"/>
    <property type="match status" value="1"/>
</dbReference>
<evidence type="ECO:0000259" key="8">
    <source>
        <dbReference type="Pfam" id="PF01261"/>
    </source>
</evidence>
<dbReference type="AlphaFoldDB" id="A0A6C0BDQ5"/>
<dbReference type="InterPro" id="IPR036237">
    <property type="entry name" value="Xyl_isomerase-like_sf"/>
</dbReference>
<dbReference type="GO" id="GO:0003906">
    <property type="term" value="F:DNA-(apurinic or apyrimidinic site) endonuclease activity"/>
    <property type="evidence" value="ECO:0007669"/>
    <property type="project" value="TreeGrafter"/>
</dbReference>
<sequence length="367" mass="42553">MEPYPFTENEKCSKDRISLDDIPEHLKSYDMLNQFYPHVKSSNCAYMPGPDNFSWTDYYECLYVWCCELRIPYMVFIWSNEKYKVYTISNLNWKTLFPLPDKFRELLVTEYNVGFTVGIYRSLRDTLLSYPSLNNIQMFASQGTDLEKAHVSKVIPSFNYDNIPAIDVIRDKNLSVFFHGSLRMNIAKFDHSKYISDLLKYATAHSVKGVVFHVGTNKNIPVEEAKNMMLQNIVNGIRKAKFSPNQKGTALFLLETSAGETNEMFSDIYEFIQFCLYIKSIPDVSDFFSVCVDTCHVFQSGYSPYIYLREFLKYIPVSLVHFNDSRKILNGRVDEHAPPGEGLCPWIYLIKVAQLCKLNSIPMVFEC</sequence>
<evidence type="ECO:0000256" key="5">
    <source>
        <dbReference type="ARBA" id="ARBA00022801"/>
    </source>
</evidence>
<evidence type="ECO:0000256" key="7">
    <source>
        <dbReference type="ARBA" id="ARBA00023204"/>
    </source>
</evidence>
<name>A0A6C0BDQ5_9ZZZZ</name>
<evidence type="ECO:0000256" key="4">
    <source>
        <dbReference type="ARBA" id="ARBA00022763"/>
    </source>
</evidence>
<keyword evidence="3" id="KW-0479">Metal-binding</keyword>
<keyword evidence="7" id="KW-0234">DNA repair</keyword>
<proteinExistence type="inferred from homology"/>
<keyword evidence="5" id="KW-0378">Hydrolase</keyword>
<dbReference type="PANTHER" id="PTHR21445">
    <property type="entry name" value="ENDONUCLEASE IV ENDODEOXYRIBONUCLEASE IV"/>
    <property type="match status" value="1"/>
</dbReference>
<feature type="domain" description="Xylose isomerase-like TIM barrel" evidence="8">
    <location>
        <begin position="171"/>
        <end position="353"/>
    </location>
</feature>
<evidence type="ECO:0000256" key="6">
    <source>
        <dbReference type="ARBA" id="ARBA00022833"/>
    </source>
</evidence>
<evidence type="ECO:0000256" key="1">
    <source>
        <dbReference type="ARBA" id="ARBA00001947"/>
    </source>
</evidence>
<dbReference type="EMBL" id="MN739120">
    <property type="protein sequence ID" value="QHS89891.1"/>
    <property type="molecule type" value="Genomic_DNA"/>
</dbReference>
<keyword evidence="6" id="KW-0862">Zinc</keyword>
<dbReference type="PROSITE" id="PS00731">
    <property type="entry name" value="AP_NUCLEASE_F2_3"/>
    <property type="match status" value="1"/>
</dbReference>
<protein>
    <recommendedName>
        <fullName evidence="8">Xylose isomerase-like TIM barrel domain-containing protein</fullName>
    </recommendedName>
</protein>
<evidence type="ECO:0000313" key="9">
    <source>
        <dbReference type="EMBL" id="QHS89891.1"/>
    </source>
</evidence>
<dbReference type="GO" id="GO:0008270">
    <property type="term" value="F:zinc ion binding"/>
    <property type="evidence" value="ECO:0007669"/>
    <property type="project" value="InterPro"/>
</dbReference>
<evidence type="ECO:0000256" key="2">
    <source>
        <dbReference type="ARBA" id="ARBA00005340"/>
    </source>
</evidence>
<comment type="cofactor">
    <cofactor evidence="1">
        <name>Zn(2+)</name>
        <dbReference type="ChEBI" id="CHEBI:29105"/>
    </cofactor>
</comment>
<comment type="similarity">
    <text evidence="2">Belongs to the AP endonuclease 2 family.</text>
</comment>
<dbReference type="InterPro" id="IPR001719">
    <property type="entry name" value="AP_endonuc_2"/>
</dbReference>
<keyword evidence="4" id="KW-0227">DNA damage</keyword>
<reference evidence="9" key="1">
    <citation type="journal article" date="2020" name="Nature">
        <title>Giant virus diversity and host interactions through global metagenomics.</title>
        <authorList>
            <person name="Schulz F."/>
            <person name="Roux S."/>
            <person name="Paez-Espino D."/>
            <person name="Jungbluth S."/>
            <person name="Walsh D.A."/>
            <person name="Denef V.J."/>
            <person name="McMahon K.D."/>
            <person name="Konstantinidis K.T."/>
            <person name="Eloe-Fadrosh E.A."/>
            <person name="Kyrpides N.C."/>
            <person name="Woyke T."/>
        </authorList>
    </citation>
    <scope>NUCLEOTIDE SEQUENCE</scope>
    <source>
        <strain evidence="9">GVMAG-M-3300010160-4</strain>
    </source>
</reference>
<dbReference type="GO" id="GO:0006284">
    <property type="term" value="P:base-excision repair"/>
    <property type="evidence" value="ECO:0007669"/>
    <property type="project" value="TreeGrafter"/>
</dbReference>
<dbReference type="SUPFAM" id="SSF51658">
    <property type="entry name" value="Xylose isomerase-like"/>
    <property type="match status" value="1"/>
</dbReference>
<evidence type="ECO:0000256" key="3">
    <source>
        <dbReference type="ARBA" id="ARBA00022723"/>
    </source>
</evidence>
<dbReference type="GO" id="GO:0003677">
    <property type="term" value="F:DNA binding"/>
    <property type="evidence" value="ECO:0007669"/>
    <property type="project" value="InterPro"/>
</dbReference>
<dbReference type="GO" id="GO:0008081">
    <property type="term" value="F:phosphoric diester hydrolase activity"/>
    <property type="evidence" value="ECO:0007669"/>
    <property type="project" value="TreeGrafter"/>
</dbReference>
<dbReference type="SMART" id="SM00518">
    <property type="entry name" value="AP2Ec"/>
    <property type="match status" value="1"/>
</dbReference>
<accession>A0A6C0BDQ5</accession>
<dbReference type="Pfam" id="PF01261">
    <property type="entry name" value="AP_endonuc_2"/>
    <property type="match status" value="1"/>
</dbReference>
<dbReference type="PROSITE" id="PS00730">
    <property type="entry name" value="AP_NUCLEASE_F2_2"/>
    <property type="match status" value="1"/>
</dbReference>
<dbReference type="InterPro" id="IPR013022">
    <property type="entry name" value="Xyl_isomerase-like_TIM-brl"/>
</dbReference>